<dbReference type="PANTHER" id="PTHR30474:SF14">
    <property type="entry name" value="CELL CYCLE PROTEIN"/>
    <property type="match status" value="1"/>
</dbReference>
<keyword evidence="3" id="KW-0133">Cell shape</keyword>
<feature type="transmembrane region" description="Helical" evidence="6">
    <location>
        <begin position="181"/>
        <end position="199"/>
    </location>
</feature>
<dbReference type="InterPro" id="IPR001182">
    <property type="entry name" value="FtsW/RodA"/>
</dbReference>
<dbReference type="GO" id="GO:0032153">
    <property type="term" value="C:cell division site"/>
    <property type="evidence" value="ECO:0007669"/>
    <property type="project" value="TreeGrafter"/>
</dbReference>
<dbReference type="GO" id="GO:0005886">
    <property type="term" value="C:plasma membrane"/>
    <property type="evidence" value="ECO:0007669"/>
    <property type="project" value="TreeGrafter"/>
</dbReference>
<organism evidence="7 8">
    <name type="scientific">Negativicoccus succinicivorans</name>
    <dbReference type="NCBI Taxonomy" id="620903"/>
    <lineage>
        <taxon>Bacteria</taxon>
        <taxon>Bacillati</taxon>
        <taxon>Bacillota</taxon>
        <taxon>Negativicutes</taxon>
        <taxon>Veillonellales</taxon>
        <taxon>Veillonellaceae</taxon>
        <taxon>Negativicoccus</taxon>
    </lineage>
</organism>
<feature type="transmembrane region" description="Helical" evidence="6">
    <location>
        <begin position="380"/>
        <end position="401"/>
    </location>
</feature>
<evidence type="ECO:0000256" key="4">
    <source>
        <dbReference type="ARBA" id="ARBA00022989"/>
    </source>
</evidence>
<dbReference type="GeneID" id="93486083"/>
<feature type="transmembrane region" description="Helical" evidence="6">
    <location>
        <begin position="31"/>
        <end position="54"/>
    </location>
</feature>
<dbReference type="GO" id="GO:0015648">
    <property type="term" value="F:lipid-linked peptidoglycan transporter activity"/>
    <property type="evidence" value="ECO:0007669"/>
    <property type="project" value="TreeGrafter"/>
</dbReference>
<sequence>MTKRTRKQSRRSFWGALGHRLHLRKFGYGDWFFVVVLFLLIVGTVNVFSSTFYMNLRSSAGIASDLFRHALFLALGAICGALVYRFNYQNLRKSMTLWIGITVLMLLLVQVAGLTVNGARRWIALGGFTFQPSEVAKLVGIMCTASGLALRVERGEPVRLWQSLGGALGAAGKRQWKRMKIFLAEWQPLFWPLVFGALIFLQPDFGTVILVLGVPLLLYFLAGLPQLEIVGTLIAAAILFVAGVIAAPYRMQRLIAWYDPFSYARDLGYQVVQSIIAVGSGGFLGQGFGQGLSKFAYLPEQHTDFAYAVFAQEAGFWLAVFVPLAFLALLFTGFKIAGRARDHYSSYLVYGLVTLLVGQGLYNTAMTLGVLPVTGVPLPFISYGGSAMVVNLISVGMILGVERKTRELEEREAHWAKVRALSEGIAPNRRWQPPR</sequence>
<evidence type="ECO:0000313" key="7">
    <source>
        <dbReference type="EMBL" id="MBB6477772.1"/>
    </source>
</evidence>
<keyword evidence="8" id="KW-1185">Reference proteome</keyword>
<dbReference type="GO" id="GO:0051301">
    <property type="term" value="P:cell division"/>
    <property type="evidence" value="ECO:0007669"/>
    <property type="project" value="UniProtKB-KW"/>
</dbReference>
<proteinExistence type="predicted"/>
<feature type="transmembrane region" description="Helical" evidence="6">
    <location>
        <begin position="314"/>
        <end position="334"/>
    </location>
</feature>
<evidence type="ECO:0000256" key="5">
    <source>
        <dbReference type="ARBA" id="ARBA00023136"/>
    </source>
</evidence>
<dbReference type="Pfam" id="PF01098">
    <property type="entry name" value="FTSW_RODA_SPOVE"/>
    <property type="match status" value="1"/>
</dbReference>
<gene>
    <name evidence="7" type="ORF">HNR45_000805</name>
</gene>
<protein>
    <submittedName>
        <fullName evidence="7">Cell division protein FtsW</fullName>
    </submittedName>
</protein>
<keyword evidence="7" id="KW-0132">Cell division</keyword>
<feature type="transmembrane region" description="Helical" evidence="6">
    <location>
        <begin position="229"/>
        <end position="249"/>
    </location>
</feature>
<keyword evidence="5 6" id="KW-0472">Membrane</keyword>
<feature type="transmembrane region" description="Helical" evidence="6">
    <location>
        <begin position="66"/>
        <end position="84"/>
    </location>
</feature>
<keyword evidence="7" id="KW-0131">Cell cycle</keyword>
<keyword evidence="2 6" id="KW-0812">Transmembrane</keyword>
<evidence type="ECO:0000256" key="3">
    <source>
        <dbReference type="ARBA" id="ARBA00022960"/>
    </source>
</evidence>
<evidence type="ECO:0000256" key="6">
    <source>
        <dbReference type="SAM" id="Phobius"/>
    </source>
</evidence>
<accession>A0A841R5G9</accession>
<dbReference type="PROSITE" id="PS00428">
    <property type="entry name" value="FTSW_RODA_SPOVE"/>
    <property type="match status" value="1"/>
</dbReference>
<dbReference type="GO" id="GO:0008360">
    <property type="term" value="P:regulation of cell shape"/>
    <property type="evidence" value="ECO:0007669"/>
    <property type="project" value="UniProtKB-KW"/>
</dbReference>
<dbReference type="InterPro" id="IPR018365">
    <property type="entry name" value="Cell_cycle_FtsW-rel_CS"/>
</dbReference>
<dbReference type="Proteomes" id="UP000591941">
    <property type="component" value="Unassembled WGS sequence"/>
</dbReference>
<comment type="caution">
    <text evidence="7">The sequence shown here is derived from an EMBL/GenBank/DDBJ whole genome shotgun (WGS) entry which is preliminary data.</text>
</comment>
<dbReference type="RefSeq" id="WP_159822732.1">
    <property type="nucleotide sequence ID" value="NZ_CABWNB010000002.1"/>
</dbReference>
<keyword evidence="4 6" id="KW-1133">Transmembrane helix</keyword>
<name>A0A841R5G9_9FIRM</name>
<dbReference type="OrthoDB" id="9812661at2"/>
<evidence type="ECO:0000256" key="1">
    <source>
        <dbReference type="ARBA" id="ARBA00004141"/>
    </source>
</evidence>
<dbReference type="PANTHER" id="PTHR30474">
    <property type="entry name" value="CELL CYCLE PROTEIN"/>
    <property type="match status" value="1"/>
</dbReference>
<feature type="transmembrane region" description="Helical" evidence="6">
    <location>
        <begin position="205"/>
        <end position="222"/>
    </location>
</feature>
<feature type="transmembrane region" description="Helical" evidence="6">
    <location>
        <begin position="96"/>
        <end position="115"/>
    </location>
</feature>
<feature type="transmembrane region" description="Helical" evidence="6">
    <location>
        <begin position="346"/>
        <end position="368"/>
    </location>
</feature>
<dbReference type="EMBL" id="JACHHI010000003">
    <property type="protein sequence ID" value="MBB6477772.1"/>
    <property type="molecule type" value="Genomic_DNA"/>
</dbReference>
<reference evidence="7 8" key="1">
    <citation type="submission" date="2020-08" db="EMBL/GenBank/DDBJ databases">
        <title>Genomic Encyclopedia of Type Strains, Phase IV (KMG-IV): sequencing the most valuable type-strain genomes for metagenomic binning, comparative biology and taxonomic classification.</title>
        <authorList>
            <person name="Goeker M."/>
        </authorList>
    </citation>
    <scope>NUCLEOTIDE SEQUENCE [LARGE SCALE GENOMIC DNA]</scope>
    <source>
        <strain evidence="7 8">DSM 21255</strain>
    </source>
</reference>
<evidence type="ECO:0000313" key="8">
    <source>
        <dbReference type="Proteomes" id="UP000591941"/>
    </source>
</evidence>
<comment type="subcellular location">
    <subcellularLocation>
        <location evidence="1">Membrane</location>
        <topology evidence="1">Multi-pass membrane protein</topology>
    </subcellularLocation>
</comment>
<evidence type="ECO:0000256" key="2">
    <source>
        <dbReference type="ARBA" id="ARBA00022692"/>
    </source>
</evidence>
<dbReference type="AlphaFoldDB" id="A0A841R5G9"/>